<accession>A0A066UNE8</accession>
<keyword evidence="2" id="KW-1185">Reference proteome</keyword>
<evidence type="ECO:0008006" key="3">
    <source>
        <dbReference type="Google" id="ProtNLM"/>
    </source>
</evidence>
<name>A0A066UNE8_9GAMM</name>
<comment type="caution">
    <text evidence="1">The sequence shown here is derived from an EMBL/GenBank/DDBJ whole genome shotgun (WGS) entry which is preliminary data.</text>
</comment>
<sequence>MFSLLGAPAWANTTTDDVDSLLQAYDRAEFTQTRTKAIRKLQERGHQVHSIELQTHHGEPAFVNHTSKNGVRYTVTLTYPNLKIVQERRAN</sequence>
<reference evidence="1 2" key="1">
    <citation type="journal article" date="2014" name="Genome Announc.">
        <title>Draft Genome Sequence of Moraxella bovoculi Strain 237T (ATCC BAA-1259T) Isolated from a Calf with Infectious Bovine Keratoconjunctivitis.</title>
        <authorList>
            <person name="Calcutt M.J."/>
            <person name="Foecking M.F."/>
            <person name="Martin N.T."/>
            <person name="Mhlanga-Mutangadura T."/>
            <person name="Reilly T.J."/>
        </authorList>
    </citation>
    <scope>NUCLEOTIDE SEQUENCE [LARGE SCALE GENOMIC DNA]</scope>
    <source>
        <strain evidence="1 2">237</strain>
    </source>
</reference>
<evidence type="ECO:0000313" key="2">
    <source>
        <dbReference type="Proteomes" id="UP000035860"/>
    </source>
</evidence>
<protein>
    <recommendedName>
        <fullName evidence="3">PepSY domain-containing protein</fullName>
    </recommendedName>
</protein>
<organism evidence="1 2">
    <name type="scientific">Moraxella bovoculi 237</name>
    <dbReference type="NCBI Taxonomy" id="743974"/>
    <lineage>
        <taxon>Bacteria</taxon>
        <taxon>Pseudomonadati</taxon>
        <taxon>Pseudomonadota</taxon>
        <taxon>Gammaproteobacteria</taxon>
        <taxon>Moraxellales</taxon>
        <taxon>Moraxellaceae</taxon>
        <taxon>Moraxella</taxon>
    </lineage>
</organism>
<dbReference type="EMBL" id="AOMT01000005">
    <property type="protein sequence ID" value="KDN25703.1"/>
    <property type="molecule type" value="Genomic_DNA"/>
</dbReference>
<evidence type="ECO:0000313" key="1">
    <source>
        <dbReference type="EMBL" id="KDN25703.1"/>
    </source>
</evidence>
<proteinExistence type="predicted"/>
<gene>
    <name evidence="1" type="ORF">MBO_00865</name>
</gene>
<dbReference type="Proteomes" id="UP000035860">
    <property type="component" value="Unassembled WGS sequence"/>
</dbReference>
<dbReference type="AlphaFoldDB" id="A0A066UNE8"/>